<dbReference type="EMBL" id="JAWLLD010000029">
    <property type="protein sequence ID" value="MDV7014853.1"/>
    <property type="molecule type" value="Genomic_DNA"/>
</dbReference>
<feature type="region of interest" description="Disordered" evidence="5">
    <location>
        <begin position="88"/>
        <end position="116"/>
    </location>
</feature>
<dbReference type="PROSITE" id="PS51898">
    <property type="entry name" value="TYR_RECOMBINASE"/>
    <property type="match status" value="1"/>
</dbReference>
<protein>
    <submittedName>
        <fullName evidence="8">Tyrosine-type recombinase/integrase</fullName>
    </submittedName>
</protein>
<dbReference type="Pfam" id="PF02899">
    <property type="entry name" value="Phage_int_SAM_1"/>
    <property type="match status" value="1"/>
</dbReference>
<dbReference type="PANTHER" id="PTHR30349:SF81">
    <property type="entry name" value="TYROSINE RECOMBINASE XERC"/>
    <property type="match status" value="1"/>
</dbReference>
<proteinExistence type="predicted"/>
<evidence type="ECO:0000256" key="4">
    <source>
        <dbReference type="PROSITE-ProRule" id="PRU01248"/>
    </source>
</evidence>
<evidence type="ECO:0000256" key="1">
    <source>
        <dbReference type="ARBA" id="ARBA00022908"/>
    </source>
</evidence>
<dbReference type="InterPro" id="IPR050090">
    <property type="entry name" value="Tyrosine_recombinase_XerCD"/>
</dbReference>
<evidence type="ECO:0000313" key="9">
    <source>
        <dbReference type="Proteomes" id="UP001187143"/>
    </source>
</evidence>
<dbReference type="Proteomes" id="UP001187143">
    <property type="component" value="Unassembled WGS sequence"/>
</dbReference>
<comment type="caution">
    <text evidence="8">The sequence shown here is derived from an EMBL/GenBank/DDBJ whole genome shotgun (WGS) entry which is preliminary data.</text>
</comment>
<evidence type="ECO:0000256" key="3">
    <source>
        <dbReference type="ARBA" id="ARBA00023172"/>
    </source>
</evidence>
<dbReference type="Pfam" id="PF00589">
    <property type="entry name" value="Phage_integrase"/>
    <property type="match status" value="1"/>
</dbReference>
<evidence type="ECO:0000256" key="5">
    <source>
        <dbReference type="SAM" id="MobiDB-lite"/>
    </source>
</evidence>
<sequence>MVAVGRVVWSATGLAWRVVFPDAEHAAASSYLRELAASDNSPLTLRSYAFDLLRWFRFLHGRMISWDKAERVDVRAFVEYLREAPNPQRLRRRPDRPLPGSTNVVTGKAEPSDRYSPRTINHQLSVLFGFYEHACADDLGPLVNPVPAQRTRDGGRPNAHHNPMGQFLIRKRGAYRQKTPRPVWRGIPDEAATAIFAALRSNRDRAVVSFYLSSGVRASELLGLRHGDLDAGRNTITVTSKGSRARDTVPASVDSFVWLALYLSEQPPMEPGGPVWWTRRGNPVPLNYHAMRAVLRRANDSLGTNWSLHDFRHTAASRLLADPAFTLIDVQTILRHASVTTTQIYAQPRLEDLVAKVLEHYARPRPPGPTIEPEYDSAAVGELLGLKL</sequence>
<organism evidence="8 9">
    <name type="scientific">Mycobacterium intracellulare</name>
    <dbReference type="NCBI Taxonomy" id="1767"/>
    <lineage>
        <taxon>Bacteria</taxon>
        <taxon>Bacillati</taxon>
        <taxon>Actinomycetota</taxon>
        <taxon>Actinomycetes</taxon>
        <taxon>Mycobacteriales</taxon>
        <taxon>Mycobacteriaceae</taxon>
        <taxon>Mycobacterium</taxon>
        <taxon>Mycobacterium avium complex (MAC)</taxon>
    </lineage>
</organism>
<dbReference type="PANTHER" id="PTHR30349">
    <property type="entry name" value="PHAGE INTEGRASE-RELATED"/>
    <property type="match status" value="1"/>
</dbReference>
<dbReference type="CDD" id="cd00397">
    <property type="entry name" value="DNA_BRE_C"/>
    <property type="match status" value="1"/>
</dbReference>
<keyword evidence="2 4" id="KW-0238">DNA-binding</keyword>
<keyword evidence="3" id="KW-0233">DNA recombination</keyword>
<dbReference type="InterPro" id="IPR004107">
    <property type="entry name" value="Integrase_SAM-like_N"/>
</dbReference>
<reference evidence="8" key="1">
    <citation type="submission" date="2023-10" db="EMBL/GenBank/DDBJ databases">
        <title>Characterization and genome sequence of Mycobacterium intracellulare ABSURDO, a novel pathogenic isolate with three colony morphotypes that vary in growth and acid-fastness.</title>
        <authorList>
            <person name="Jude B.A."/>
            <person name="Robinson R.T."/>
        </authorList>
    </citation>
    <scope>NUCLEOTIDE SEQUENCE</scope>
    <source>
        <strain evidence="8">ABSURDO Component B</strain>
    </source>
</reference>
<keyword evidence="1" id="KW-0229">DNA integration</keyword>
<evidence type="ECO:0000259" key="7">
    <source>
        <dbReference type="PROSITE" id="PS51900"/>
    </source>
</evidence>
<accession>A0AAE4RH11</accession>
<dbReference type="SUPFAM" id="SSF56349">
    <property type="entry name" value="DNA breaking-rejoining enzymes"/>
    <property type="match status" value="1"/>
</dbReference>
<feature type="domain" description="Core-binding (CB)" evidence="7">
    <location>
        <begin position="22"/>
        <end position="135"/>
    </location>
</feature>
<evidence type="ECO:0000259" key="6">
    <source>
        <dbReference type="PROSITE" id="PS51898"/>
    </source>
</evidence>
<dbReference type="InterPro" id="IPR044068">
    <property type="entry name" value="CB"/>
</dbReference>
<dbReference type="PROSITE" id="PS51900">
    <property type="entry name" value="CB"/>
    <property type="match status" value="1"/>
</dbReference>
<dbReference type="Gene3D" id="1.10.150.130">
    <property type="match status" value="1"/>
</dbReference>
<evidence type="ECO:0000256" key="2">
    <source>
        <dbReference type="ARBA" id="ARBA00023125"/>
    </source>
</evidence>
<dbReference type="AlphaFoldDB" id="A0AAE4RH11"/>
<dbReference type="InterPro" id="IPR011010">
    <property type="entry name" value="DNA_brk_join_enz"/>
</dbReference>
<dbReference type="RefSeq" id="WP_317728582.1">
    <property type="nucleotide sequence ID" value="NZ_JAWLLC010000027.1"/>
</dbReference>
<dbReference type="GO" id="GO:0006310">
    <property type="term" value="P:DNA recombination"/>
    <property type="evidence" value="ECO:0007669"/>
    <property type="project" value="UniProtKB-KW"/>
</dbReference>
<dbReference type="Gene3D" id="1.10.443.10">
    <property type="entry name" value="Intergrase catalytic core"/>
    <property type="match status" value="1"/>
</dbReference>
<dbReference type="InterPro" id="IPR010998">
    <property type="entry name" value="Integrase_recombinase_N"/>
</dbReference>
<dbReference type="GO" id="GO:0015074">
    <property type="term" value="P:DNA integration"/>
    <property type="evidence" value="ECO:0007669"/>
    <property type="project" value="UniProtKB-KW"/>
</dbReference>
<evidence type="ECO:0000313" key="8">
    <source>
        <dbReference type="EMBL" id="MDV7014853.1"/>
    </source>
</evidence>
<feature type="domain" description="Tyr recombinase" evidence="6">
    <location>
        <begin position="182"/>
        <end position="358"/>
    </location>
</feature>
<gene>
    <name evidence="8" type="ORF">R4F53_21435</name>
</gene>
<dbReference type="InterPro" id="IPR013762">
    <property type="entry name" value="Integrase-like_cat_sf"/>
</dbReference>
<name>A0AAE4RH11_MYCIT</name>
<dbReference type="InterPro" id="IPR002104">
    <property type="entry name" value="Integrase_catalytic"/>
</dbReference>
<dbReference type="GO" id="GO:0003677">
    <property type="term" value="F:DNA binding"/>
    <property type="evidence" value="ECO:0007669"/>
    <property type="project" value="UniProtKB-UniRule"/>
</dbReference>